<accession>A0ABN8XYZ8</accession>
<evidence type="ECO:0000256" key="1">
    <source>
        <dbReference type="SAM" id="MobiDB-lite"/>
    </source>
</evidence>
<gene>
    <name evidence="2" type="ORF">MRATA1EN1_LOCUS3562</name>
</gene>
<dbReference type="EMBL" id="OX459947">
    <property type="protein sequence ID" value="CAI9154600.1"/>
    <property type="molecule type" value="Genomic_DNA"/>
</dbReference>
<reference evidence="2" key="1">
    <citation type="submission" date="2023-04" db="EMBL/GenBank/DDBJ databases">
        <authorList>
            <consortium name="ELIXIR-Norway"/>
        </authorList>
    </citation>
    <scope>NUCLEOTIDE SEQUENCE [LARGE SCALE GENOMIC DNA]</scope>
</reference>
<protein>
    <recommendedName>
        <fullName evidence="4">Basic proline-rich protein-like</fullName>
    </recommendedName>
</protein>
<organism evidence="2 3">
    <name type="scientific">Rangifer tarandus platyrhynchus</name>
    <name type="common">Svalbard reindeer</name>
    <dbReference type="NCBI Taxonomy" id="3082113"/>
    <lineage>
        <taxon>Eukaryota</taxon>
        <taxon>Metazoa</taxon>
        <taxon>Chordata</taxon>
        <taxon>Craniata</taxon>
        <taxon>Vertebrata</taxon>
        <taxon>Euteleostomi</taxon>
        <taxon>Mammalia</taxon>
        <taxon>Eutheria</taxon>
        <taxon>Laurasiatheria</taxon>
        <taxon>Artiodactyla</taxon>
        <taxon>Ruminantia</taxon>
        <taxon>Pecora</taxon>
        <taxon>Cervidae</taxon>
        <taxon>Odocoileinae</taxon>
        <taxon>Rangifer</taxon>
    </lineage>
</organism>
<proteinExistence type="predicted"/>
<feature type="compositionally biased region" description="Gly residues" evidence="1">
    <location>
        <begin position="46"/>
        <end position="55"/>
    </location>
</feature>
<feature type="region of interest" description="Disordered" evidence="1">
    <location>
        <begin position="121"/>
        <end position="278"/>
    </location>
</feature>
<sequence>MQPWPAGSLPELGRHSPGPSPRAAFPEVHTKRAVSPAAQTQAGAHGSRGGGGIGLRSGRRHPSHPRPATLRHTRRFGSPGGPPPLWGWGSGRKKTHVAVPGQEKVWFPPSFPRRSALADLRGAGPAEPARSALCSELGPEGEGRGLGSHLRTAPPPHQPCAQTPCWPPPAPETARFHPPGEARLRLGLPEGPGAHKLSSGRRPHAPRSLGPPGSDRCLRDRLSFVPKEKGTRAGSPAPPPAPRPSRCPHPQLSLSGGPLPGPAAAGAGGRPAVSNVHF</sequence>
<evidence type="ECO:0008006" key="4">
    <source>
        <dbReference type="Google" id="ProtNLM"/>
    </source>
</evidence>
<evidence type="ECO:0000313" key="2">
    <source>
        <dbReference type="EMBL" id="CAI9154600.1"/>
    </source>
</evidence>
<feature type="region of interest" description="Disordered" evidence="1">
    <location>
        <begin position="1"/>
        <end position="94"/>
    </location>
</feature>
<dbReference type="Proteomes" id="UP001176941">
    <property type="component" value="Chromosome 11"/>
</dbReference>
<feature type="compositionally biased region" description="Basic and acidic residues" evidence="1">
    <location>
        <begin position="174"/>
        <end position="184"/>
    </location>
</feature>
<feature type="compositionally biased region" description="Basic and acidic residues" evidence="1">
    <location>
        <begin position="216"/>
        <end position="231"/>
    </location>
</feature>
<name>A0ABN8XYZ8_RANTA</name>
<feature type="compositionally biased region" description="Pro residues" evidence="1">
    <location>
        <begin position="236"/>
        <end position="247"/>
    </location>
</feature>
<evidence type="ECO:0000313" key="3">
    <source>
        <dbReference type="Proteomes" id="UP001176941"/>
    </source>
</evidence>
<feature type="compositionally biased region" description="Basic residues" evidence="1">
    <location>
        <begin position="57"/>
        <end position="75"/>
    </location>
</feature>
<keyword evidence="3" id="KW-1185">Reference proteome</keyword>